<dbReference type="RefSeq" id="WP_143071883.1">
    <property type="nucleotide sequence ID" value="NZ_FOVJ01000001.1"/>
</dbReference>
<dbReference type="OrthoDB" id="272552at2"/>
<dbReference type="SUPFAM" id="SSF55469">
    <property type="entry name" value="FMN-dependent nitroreductase-like"/>
    <property type="match status" value="1"/>
</dbReference>
<dbReference type="InterPro" id="IPR000415">
    <property type="entry name" value="Nitroreductase-like"/>
</dbReference>
<dbReference type="Gene3D" id="3.40.109.10">
    <property type="entry name" value="NADH Oxidase"/>
    <property type="match status" value="2"/>
</dbReference>
<feature type="compositionally biased region" description="Low complexity" evidence="1">
    <location>
        <begin position="21"/>
        <end position="31"/>
    </location>
</feature>
<proteinExistence type="predicted"/>
<feature type="region of interest" description="Disordered" evidence="1">
    <location>
        <begin position="1"/>
        <end position="31"/>
    </location>
</feature>
<dbReference type="EMBL" id="FOVJ01000001">
    <property type="protein sequence ID" value="SFN44039.1"/>
    <property type="molecule type" value="Genomic_DNA"/>
</dbReference>
<name>A0A1I4Z233_9PROT</name>
<dbReference type="GO" id="GO:0016491">
    <property type="term" value="F:oxidoreductase activity"/>
    <property type="evidence" value="ECO:0007669"/>
    <property type="project" value="InterPro"/>
</dbReference>
<accession>A0A1I4Z233</accession>
<reference evidence="3" key="1">
    <citation type="submission" date="2016-10" db="EMBL/GenBank/DDBJ databases">
        <authorList>
            <person name="Varghese N."/>
        </authorList>
    </citation>
    <scope>NUCLEOTIDE SEQUENCE [LARGE SCALE GENOMIC DNA]</scope>
    <source>
        <strain evidence="3">Nsp8</strain>
    </source>
</reference>
<dbReference type="AlphaFoldDB" id="A0A1I4Z233"/>
<evidence type="ECO:0000313" key="3">
    <source>
        <dbReference type="Proteomes" id="UP000183107"/>
    </source>
</evidence>
<dbReference type="Proteomes" id="UP000183107">
    <property type="component" value="Unassembled WGS sequence"/>
</dbReference>
<protein>
    <submittedName>
        <fullName evidence="2">Nitroreductase family protein</fullName>
    </submittedName>
</protein>
<evidence type="ECO:0000313" key="2">
    <source>
        <dbReference type="EMBL" id="SFN44039.1"/>
    </source>
</evidence>
<organism evidence="2 3">
    <name type="scientific">Nitrosospira briensis</name>
    <dbReference type="NCBI Taxonomy" id="35799"/>
    <lineage>
        <taxon>Bacteria</taxon>
        <taxon>Pseudomonadati</taxon>
        <taxon>Pseudomonadota</taxon>
        <taxon>Betaproteobacteria</taxon>
        <taxon>Nitrosomonadales</taxon>
        <taxon>Nitrosomonadaceae</taxon>
        <taxon>Nitrosospira</taxon>
    </lineage>
</organism>
<sequence length="399" mass="44918">MKLEKDTGNSAALPERLSGDKASSFSSAKHSKTSPSTVIEQILDLARWAPSGDNTQPWWFEIIDERHLVIHGYDTREGCVYDLDGHGSQISLGALLETIAIASSSYGFQMNAQRRAHPPQNPETSLIFDVHFIPCPKIHADPLVPYIKTRMVQRRPMSSRRLSPIEKAALASSIGERFRIIWLEGFAKRWQTALLMFSNAKLRLTMPEAYKVHREIIKWGNNTGEEGVPAKTLGLDPLTLRLMQWVMESWQRVEFFNTYLAGTLAPRIQMDLIPGIACSAHFVILAEREPESIDDYIDAGRAVQRFWLTLTKLGLFMQPELTPLIFATYARNRVPFTKSKQKKAEADKIETSVNQLIGADSSHAVFMGRIGAGPSPTVRSERLPLKALMLVREYHSSKC</sequence>
<keyword evidence="3" id="KW-1185">Reference proteome</keyword>
<evidence type="ECO:0000256" key="1">
    <source>
        <dbReference type="SAM" id="MobiDB-lite"/>
    </source>
</evidence>
<gene>
    <name evidence="2" type="ORF">SAMN05216386_0978</name>
</gene>